<dbReference type="Gene3D" id="2.60.120.650">
    <property type="entry name" value="Cupin"/>
    <property type="match status" value="1"/>
</dbReference>
<dbReference type="AlphaFoldDB" id="A0A074WDZ5"/>
<dbReference type="Pfam" id="PF13621">
    <property type="entry name" value="Cupin_8"/>
    <property type="match status" value="1"/>
</dbReference>
<gene>
    <name evidence="2" type="ORF">M436DRAFT_74404</name>
</gene>
<dbReference type="SUPFAM" id="SSF51197">
    <property type="entry name" value="Clavaminate synthase-like"/>
    <property type="match status" value="1"/>
</dbReference>
<dbReference type="EMBL" id="KL584714">
    <property type="protein sequence ID" value="KEQ71335.1"/>
    <property type="molecule type" value="Genomic_DNA"/>
</dbReference>
<dbReference type="PANTHER" id="PTHR12461:SF101">
    <property type="entry name" value="TRNA WYBUTOSINE-SYNTHESIZING PROTEIN 4"/>
    <property type="match status" value="1"/>
</dbReference>
<protein>
    <submittedName>
        <fullName evidence="2">Clavaminate synthase-like protein</fullName>
    </submittedName>
</protein>
<name>A0A074WDZ5_9PEZI</name>
<dbReference type="OrthoDB" id="47172at2759"/>
<dbReference type="RefSeq" id="XP_013425670.1">
    <property type="nucleotide sequence ID" value="XM_013570216.1"/>
</dbReference>
<evidence type="ECO:0000313" key="3">
    <source>
        <dbReference type="Proteomes" id="UP000027730"/>
    </source>
</evidence>
<dbReference type="Proteomes" id="UP000027730">
    <property type="component" value="Unassembled WGS sequence"/>
</dbReference>
<dbReference type="HOGENOM" id="CLU_016785_0_1_1"/>
<reference evidence="2 3" key="1">
    <citation type="journal article" date="2014" name="BMC Genomics">
        <title>Genome sequencing of four Aureobasidium pullulans varieties: biotechnological potential, stress tolerance, and description of new species.</title>
        <authorList>
            <person name="Gostin Ar C."/>
            <person name="Ohm R.A."/>
            <person name="Kogej T."/>
            <person name="Sonjak S."/>
            <person name="Turk M."/>
            <person name="Zajc J."/>
            <person name="Zalar P."/>
            <person name="Grube M."/>
            <person name="Sun H."/>
            <person name="Han J."/>
            <person name="Sharma A."/>
            <person name="Chiniquy J."/>
            <person name="Ngan C.Y."/>
            <person name="Lipzen A."/>
            <person name="Barry K."/>
            <person name="Grigoriev I.V."/>
            <person name="Gunde-Cimerman N."/>
        </authorList>
    </citation>
    <scope>NUCLEOTIDE SEQUENCE [LARGE SCALE GENOMIC DNA]</scope>
    <source>
        <strain evidence="2 3">CBS 147.97</strain>
    </source>
</reference>
<dbReference type="InterPro" id="IPR041667">
    <property type="entry name" value="Cupin_8"/>
</dbReference>
<dbReference type="FunFam" id="2.60.120.650:FF:000046">
    <property type="entry name" value="JmjC domain-containing protein D"/>
    <property type="match status" value="1"/>
</dbReference>
<evidence type="ECO:0000313" key="2">
    <source>
        <dbReference type="EMBL" id="KEQ71335.1"/>
    </source>
</evidence>
<sequence>MPNLSHLSLADGIQSALTSLSPEDHIHECGHAPLSIIQKRPEDVLALAHQKLHTWRFDSVPLCWRRLYEDASLHQAVAILNDHGARRHKRKRSASPPLEHDYITRLVYLLDMAIILTGAPQRHQLILSIFDSLQLFLDPNEHKDISHTFPVVPIPQSQKDTFIHVERLDFLQFQQHIDTKTTPIIIKGVIDDWPAVATPHRQWSDPSYLLKATLGGRRLVPVELGRSYTDDDWSQRIMTFAEYMESHLLQPKQERTGYLAQHDLFTQIPSLSADTNTPDYCYTTPPPPEPLSSTLKVETLDEPLRNAWLGPAGTISPLHTDPYHNILCQVVGHKYVRLYAPSETTKLYPRGIDETGVNMENTSHIDISLAKRLYTLGEQDQPDEIEKQKFEEQYPAFKEANCIEGVLGPGECLYIPVGWWHYVESLSTSFSMSFWWN</sequence>
<organism evidence="2 3">
    <name type="scientific">Aureobasidium namibiae CBS 147.97</name>
    <dbReference type="NCBI Taxonomy" id="1043004"/>
    <lineage>
        <taxon>Eukaryota</taxon>
        <taxon>Fungi</taxon>
        <taxon>Dikarya</taxon>
        <taxon>Ascomycota</taxon>
        <taxon>Pezizomycotina</taxon>
        <taxon>Dothideomycetes</taxon>
        <taxon>Dothideomycetidae</taxon>
        <taxon>Dothideales</taxon>
        <taxon>Saccotheciaceae</taxon>
        <taxon>Aureobasidium</taxon>
    </lineage>
</organism>
<evidence type="ECO:0000259" key="1">
    <source>
        <dbReference type="PROSITE" id="PS51184"/>
    </source>
</evidence>
<dbReference type="PANTHER" id="PTHR12461">
    <property type="entry name" value="HYPOXIA-INDUCIBLE FACTOR 1 ALPHA INHIBITOR-RELATED"/>
    <property type="match status" value="1"/>
</dbReference>
<dbReference type="GeneID" id="25415466"/>
<dbReference type="PROSITE" id="PS51184">
    <property type="entry name" value="JMJC"/>
    <property type="match status" value="1"/>
</dbReference>
<proteinExistence type="predicted"/>
<dbReference type="STRING" id="1043004.A0A074WDZ5"/>
<accession>A0A074WDZ5</accession>
<dbReference type="InterPro" id="IPR003347">
    <property type="entry name" value="JmjC_dom"/>
</dbReference>
<dbReference type="SMART" id="SM00558">
    <property type="entry name" value="JmjC"/>
    <property type="match status" value="1"/>
</dbReference>
<feature type="domain" description="JmjC" evidence="1">
    <location>
        <begin position="257"/>
        <end position="437"/>
    </location>
</feature>
<keyword evidence="3" id="KW-1185">Reference proteome</keyword>